<evidence type="ECO:0000313" key="1">
    <source>
        <dbReference type="EMBL" id="GFU19484.1"/>
    </source>
</evidence>
<keyword evidence="2" id="KW-1185">Reference proteome</keyword>
<name>A0A8X6QFL6_NEPPI</name>
<sequence length="90" mass="9878">MLPFLAVQFVDNTDIIKLNFSSVSSLLLSMSSLPLPLLLCLLSLLPPPCSYLSSSFKFLNCGHHLQHLEITEGGIFISMLMSVGILQGHF</sequence>
<protein>
    <submittedName>
        <fullName evidence="1">Uncharacterized protein</fullName>
    </submittedName>
</protein>
<comment type="caution">
    <text evidence="1">The sequence shown here is derived from an EMBL/GenBank/DDBJ whole genome shotgun (WGS) entry which is preliminary data.</text>
</comment>
<evidence type="ECO:0000313" key="2">
    <source>
        <dbReference type="Proteomes" id="UP000887013"/>
    </source>
</evidence>
<organism evidence="1 2">
    <name type="scientific">Nephila pilipes</name>
    <name type="common">Giant wood spider</name>
    <name type="synonym">Nephila maculata</name>
    <dbReference type="NCBI Taxonomy" id="299642"/>
    <lineage>
        <taxon>Eukaryota</taxon>
        <taxon>Metazoa</taxon>
        <taxon>Ecdysozoa</taxon>
        <taxon>Arthropoda</taxon>
        <taxon>Chelicerata</taxon>
        <taxon>Arachnida</taxon>
        <taxon>Araneae</taxon>
        <taxon>Araneomorphae</taxon>
        <taxon>Entelegynae</taxon>
        <taxon>Araneoidea</taxon>
        <taxon>Nephilidae</taxon>
        <taxon>Nephila</taxon>
    </lineage>
</organism>
<dbReference type="EMBL" id="BMAW01031070">
    <property type="protein sequence ID" value="GFU19484.1"/>
    <property type="molecule type" value="Genomic_DNA"/>
</dbReference>
<dbReference type="AlphaFoldDB" id="A0A8X6QFL6"/>
<reference evidence="1" key="1">
    <citation type="submission" date="2020-08" db="EMBL/GenBank/DDBJ databases">
        <title>Multicomponent nature underlies the extraordinary mechanical properties of spider dragline silk.</title>
        <authorList>
            <person name="Kono N."/>
            <person name="Nakamura H."/>
            <person name="Mori M."/>
            <person name="Yoshida Y."/>
            <person name="Ohtoshi R."/>
            <person name="Malay A.D."/>
            <person name="Moran D.A.P."/>
            <person name="Tomita M."/>
            <person name="Numata K."/>
            <person name="Arakawa K."/>
        </authorList>
    </citation>
    <scope>NUCLEOTIDE SEQUENCE</scope>
</reference>
<dbReference type="Proteomes" id="UP000887013">
    <property type="component" value="Unassembled WGS sequence"/>
</dbReference>
<accession>A0A8X6QFL6</accession>
<proteinExistence type="predicted"/>
<gene>
    <name evidence="1" type="ORF">NPIL_630281</name>
</gene>